<sequence>MLTNNNFLINLNILKENFEFTVSDIYCQLVFDSLKDKITDRMFIETCKEILQATTKEEWNKAYGYKGRPAIADWLKVFVPEMEKKRIYKKCSNTGATLVEIGYDYPDWYLKEIILDKQKTIT</sequence>
<evidence type="ECO:0000313" key="1">
    <source>
        <dbReference type="EMBL" id="CAB4135683.1"/>
    </source>
</evidence>
<reference evidence="1" key="1">
    <citation type="submission" date="2020-04" db="EMBL/GenBank/DDBJ databases">
        <authorList>
            <person name="Chiriac C."/>
            <person name="Salcher M."/>
            <person name="Ghai R."/>
            <person name="Kavagutti S V."/>
        </authorList>
    </citation>
    <scope>NUCLEOTIDE SEQUENCE</scope>
</reference>
<name>A0A6J5LR41_9CAUD</name>
<proteinExistence type="predicted"/>
<organism evidence="1">
    <name type="scientific">uncultured Caudovirales phage</name>
    <dbReference type="NCBI Taxonomy" id="2100421"/>
    <lineage>
        <taxon>Viruses</taxon>
        <taxon>Duplodnaviria</taxon>
        <taxon>Heunggongvirae</taxon>
        <taxon>Uroviricota</taxon>
        <taxon>Caudoviricetes</taxon>
        <taxon>Peduoviridae</taxon>
        <taxon>Maltschvirus</taxon>
        <taxon>Maltschvirus maltsch</taxon>
    </lineage>
</organism>
<protein>
    <submittedName>
        <fullName evidence="1">Uncharacterized protein</fullName>
    </submittedName>
</protein>
<accession>A0A6J5LR41</accession>
<dbReference type="EMBL" id="LR796304">
    <property type="protein sequence ID" value="CAB4135683.1"/>
    <property type="molecule type" value="Genomic_DNA"/>
</dbReference>
<gene>
    <name evidence="1" type="ORF">UFOVP286_4</name>
</gene>